<dbReference type="InterPro" id="IPR045068">
    <property type="entry name" value="BACURD1-3"/>
</dbReference>
<comment type="caution">
    <text evidence="2">The sequence shown here is derived from an EMBL/GenBank/DDBJ whole genome shotgun (WGS) entry which is preliminary data.</text>
</comment>
<dbReference type="PANTHER" id="PTHR11145:SF8">
    <property type="entry name" value="RE57120P"/>
    <property type="match status" value="1"/>
</dbReference>
<dbReference type="AlphaFoldDB" id="A0A9W4SJR2"/>
<dbReference type="SMART" id="SM00225">
    <property type="entry name" value="BTB"/>
    <property type="match status" value="1"/>
</dbReference>
<dbReference type="Pfam" id="PF02214">
    <property type="entry name" value="BTB_2"/>
    <property type="match status" value="1"/>
</dbReference>
<protein>
    <submittedName>
        <fullName evidence="2">11649_t:CDS:1</fullName>
    </submittedName>
</protein>
<sequence length="178" mass="20851">MSIPTMSTDTQTRGAAPELEMNIINDKKLILNVGGVKYETFRSTLIAHPSTLLGTMFQDEETIDNKNEFFFDRDGKVFRYILQYYRNNKIYWPDSSREVSREELLDELEFFQISADEHHLFVKIRKMVSVLPGWKRQCYPNVVTGNLIEYQTNLTRNISKGRNTWRGIYQTSQCADCD</sequence>
<keyword evidence="3" id="KW-1185">Reference proteome</keyword>
<accession>A0A9W4SJR2</accession>
<organism evidence="2 3">
    <name type="scientific">Funneliformis geosporum</name>
    <dbReference type="NCBI Taxonomy" id="1117311"/>
    <lineage>
        <taxon>Eukaryota</taxon>
        <taxon>Fungi</taxon>
        <taxon>Fungi incertae sedis</taxon>
        <taxon>Mucoromycota</taxon>
        <taxon>Glomeromycotina</taxon>
        <taxon>Glomeromycetes</taxon>
        <taxon>Glomerales</taxon>
        <taxon>Glomeraceae</taxon>
        <taxon>Funneliformis</taxon>
    </lineage>
</organism>
<dbReference type="PANTHER" id="PTHR11145">
    <property type="entry name" value="BTB/POZ DOMAIN-CONTAINING ADAPTER FOR CUL3-MEDIATED RHOA DEGRADATION PROTEIN FAMILY MEMBER"/>
    <property type="match status" value="1"/>
</dbReference>
<dbReference type="SUPFAM" id="SSF54695">
    <property type="entry name" value="POZ domain"/>
    <property type="match status" value="1"/>
</dbReference>
<gene>
    <name evidence="2" type="ORF">FWILDA_LOCUS5169</name>
</gene>
<dbReference type="EMBL" id="CAMKVN010000838">
    <property type="protein sequence ID" value="CAI2171616.1"/>
    <property type="molecule type" value="Genomic_DNA"/>
</dbReference>
<dbReference type="InterPro" id="IPR003131">
    <property type="entry name" value="T1-type_BTB"/>
</dbReference>
<name>A0A9W4SJR2_9GLOM</name>
<dbReference type="Gene3D" id="3.30.710.10">
    <property type="entry name" value="Potassium Channel Kv1.1, Chain A"/>
    <property type="match status" value="1"/>
</dbReference>
<reference evidence="2" key="1">
    <citation type="submission" date="2022-08" db="EMBL/GenBank/DDBJ databases">
        <authorList>
            <person name="Kallberg Y."/>
            <person name="Tangrot J."/>
            <person name="Rosling A."/>
        </authorList>
    </citation>
    <scope>NUCLEOTIDE SEQUENCE</scope>
    <source>
        <strain evidence="2">Wild A</strain>
    </source>
</reference>
<proteinExistence type="predicted"/>
<dbReference type="InterPro" id="IPR000210">
    <property type="entry name" value="BTB/POZ_dom"/>
</dbReference>
<feature type="domain" description="BTB" evidence="1">
    <location>
        <begin position="27"/>
        <end position="128"/>
    </location>
</feature>
<dbReference type="OrthoDB" id="10025005at2759"/>
<dbReference type="InterPro" id="IPR011333">
    <property type="entry name" value="SKP1/BTB/POZ_sf"/>
</dbReference>
<evidence type="ECO:0000313" key="2">
    <source>
        <dbReference type="EMBL" id="CAI2171616.1"/>
    </source>
</evidence>
<evidence type="ECO:0000259" key="1">
    <source>
        <dbReference type="SMART" id="SM00225"/>
    </source>
</evidence>
<dbReference type="Proteomes" id="UP001153678">
    <property type="component" value="Unassembled WGS sequence"/>
</dbReference>
<evidence type="ECO:0000313" key="3">
    <source>
        <dbReference type="Proteomes" id="UP001153678"/>
    </source>
</evidence>
<dbReference type="GO" id="GO:0051260">
    <property type="term" value="P:protein homooligomerization"/>
    <property type="evidence" value="ECO:0007669"/>
    <property type="project" value="InterPro"/>
</dbReference>